<keyword evidence="8 12" id="KW-0067">ATP-binding</keyword>
<dbReference type="Gene3D" id="3.40.1190.20">
    <property type="match status" value="1"/>
</dbReference>
<comment type="cofactor">
    <cofactor evidence="12">
        <name>Mg(2+)</name>
        <dbReference type="ChEBI" id="CHEBI:18420"/>
    </cofactor>
    <text evidence="12">Requires a divalent cation, most likely magnesium in vivo, as an electrophilic catalyst to aid phosphoryl group transfer. It is the chelate of the metal and the nucleotide that is the actual substrate.</text>
</comment>
<evidence type="ECO:0000256" key="8">
    <source>
        <dbReference type="ARBA" id="ARBA00022840"/>
    </source>
</evidence>
<dbReference type="PROSITE" id="PS00584">
    <property type="entry name" value="PFKB_KINASES_2"/>
    <property type="match status" value="1"/>
</dbReference>
<dbReference type="SUPFAM" id="SSF53613">
    <property type="entry name" value="Ribokinase-like"/>
    <property type="match status" value="1"/>
</dbReference>
<keyword evidence="10 12" id="KW-0630">Potassium</keyword>
<dbReference type="AlphaFoldDB" id="A0A921IRG8"/>
<dbReference type="GO" id="GO:0005829">
    <property type="term" value="C:cytosol"/>
    <property type="evidence" value="ECO:0007669"/>
    <property type="project" value="TreeGrafter"/>
</dbReference>
<evidence type="ECO:0000256" key="1">
    <source>
        <dbReference type="ARBA" id="ARBA00005380"/>
    </source>
</evidence>
<dbReference type="InterPro" id="IPR011611">
    <property type="entry name" value="PfkB_dom"/>
</dbReference>
<evidence type="ECO:0000256" key="9">
    <source>
        <dbReference type="ARBA" id="ARBA00022842"/>
    </source>
</evidence>
<proteinExistence type="inferred from homology"/>
<keyword evidence="12" id="KW-0963">Cytoplasm</keyword>
<evidence type="ECO:0000256" key="2">
    <source>
        <dbReference type="ARBA" id="ARBA00012035"/>
    </source>
</evidence>
<dbReference type="GO" id="GO:0004747">
    <property type="term" value="F:ribokinase activity"/>
    <property type="evidence" value="ECO:0007669"/>
    <property type="project" value="UniProtKB-UniRule"/>
</dbReference>
<comment type="similarity">
    <text evidence="1">Belongs to the carbohydrate kinase pfkB family.</text>
</comment>
<dbReference type="HAMAP" id="MF_01987">
    <property type="entry name" value="Ribokinase"/>
    <property type="match status" value="1"/>
</dbReference>
<organism evidence="14 15">
    <name type="scientific">Collinsella ihumii</name>
    <dbReference type="NCBI Taxonomy" id="1720204"/>
    <lineage>
        <taxon>Bacteria</taxon>
        <taxon>Bacillati</taxon>
        <taxon>Actinomycetota</taxon>
        <taxon>Coriobacteriia</taxon>
        <taxon>Coriobacteriales</taxon>
        <taxon>Coriobacteriaceae</taxon>
        <taxon>Collinsella</taxon>
    </lineage>
</organism>
<feature type="binding site" evidence="12">
    <location>
        <begin position="39"/>
        <end position="43"/>
    </location>
    <ligand>
        <name>substrate</name>
    </ligand>
</feature>
<keyword evidence="11 12" id="KW-0119">Carbohydrate metabolism</keyword>
<keyword evidence="4 12" id="KW-0808">Transferase</keyword>
<feature type="binding site" evidence="12">
    <location>
        <begin position="254"/>
        <end position="255"/>
    </location>
    <ligand>
        <name>ATP</name>
        <dbReference type="ChEBI" id="CHEBI:30616"/>
    </ligand>
</feature>
<evidence type="ECO:0000256" key="12">
    <source>
        <dbReference type="HAMAP-Rule" id="MF_01987"/>
    </source>
</evidence>
<evidence type="ECO:0000259" key="13">
    <source>
        <dbReference type="Pfam" id="PF00294"/>
    </source>
</evidence>
<evidence type="ECO:0000256" key="6">
    <source>
        <dbReference type="ARBA" id="ARBA00022741"/>
    </source>
</evidence>
<dbReference type="GO" id="GO:0005524">
    <property type="term" value="F:ATP binding"/>
    <property type="evidence" value="ECO:0007669"/>
    <property type="project" value="UniProtKB-UniRule"/>
</dbReference>
<feature type="domain" description="Carbohydrate kinase PfkB" evidence="13">
    <location>
        <begin position="2"/>
        <end position="293"/>
    </location>
</feature>
<dbReference type="InterPro" id="IPR029056">
    <property type="entry name" value="Ribokinase-like"/>
</dbReference>
<dbReference type="InterPro" id="IPR011877">
    <property type="entry name" value="Ribokinase"/>
</dbReference>
<comment type="activity regulation">
    <text evidence="12">Activated by a monovalent cation that binds near, but not in, the active site. The most likely occupant of the site in vivo is potassium. Ion binding induces a conformational change that may alter substrate affinity.</text>
</comment>
<comment type="caution">
    <text evidence="14">The sequence shown here is derived from an EMBL/GenBank/DDBJ whole genome shotgun (WGS) entry which is preliminary data.</text>
</comment>
<dbReference type="Proteomes" id="UP000746751">
    <property type="component" value="Unassembled WGS sequence"/>
</dbReference>
<name>A0A921IRG8_9ACTN</name>
<evidence type="ECO:0000256" key="10">
    <source>
        <dbReference type="ARBA" id="ARBA00022958"/>
    </source>
</evidence>
<evidence type="ECO:0000256" key="5">
    <source>
        <dbReference type="ARBA" id="ARBA00022723"/>
    </source>
</evidence>
<feature type="binding site" evidence="12">
    <location>
        <position position="187"/>
    </location>
    <ligand>
        <name>ATP</name>
        <dbReference type="ChEBI" id="CHEBI:30616"/>
    </ligand>
</feature>
<dbReference type="GO" id="GO:0019303">
    <property type="term" value="P:D-ribose catabolic process"/>
    <property type="evidence" value="ECO:0007669"/>
    <property type="project" value="UniProtKB-UniRule"/>
</dbReference>
<evidence type="ECO:0000256" key="11">
    <source>
        <dbReference type="ARBA" id="ARBA00023277"/>
    </source>
</evidence>
<feature type="binding site" evidence="12">
    <location>
        <position position="290"/>
    </location>
    <ligand>
        <name>K(+)</name>
        <dbReference type="ChEBI" id="CHEBI:29103"/>
    </ligand>
</feature>
<feature type="binding site" evidence="12">
    <location>
        <position position="143"/>
    </location>
    <ligand>
        <name>substrate</name>
    </ligand>
</feature>
<comment type="similarity">
    <text evidence="12">Belongs to the carbohydrate kinase PfkB family. Ribokinase subfamily.</text>
</comment>
<keyword evidence="7 12" id="KW-0418">Kinase</keyword>
<comment type="function">
    <text evidence="12">Catalyzes the phosphorylation of ribose at O-5 in a reaction requiring ATP and magnesium. The resulting D-ribose-5-phosphate can then be used either for sythesis of nucleotides, histidine, and tryptophan, or as a component of the pentose phosphate pathway.</text>
</comment>
<evidence type="ECO:0000256" key="7">
    <source>
        <dbReference type="ARBA" id="ARBA00022777"/>
    </source>
</evidence>
<dbReference type="PANTHER" id="PTHR10584:SF166">
    <property type="entry name" value="RIBOKINASE"/>
    <property type="match status" value="1"/>
</dbReference>
<evidence type="ECO:0000313" key="15">
    <source>
        <dbReference type="Proteomes" id="UP000746751"/>
    </source>
</evidence>
<gene>
    <name evidence="12" type="primary">rbsK</name>
    <name evidence="14" type="ORF">K8U80_08170</name>
</gene>
<dbReference type="GO" id="GO:0046872">
    <property type="term" value="F:metal ion binding"/>
    <property type="evidence" value="ECO:0007669"/>
    <property type="project" value="UniProtKB-KW"/>
</dbReference>
<protein>
    <recommendedName>
        <fullName evidence="3 12">Ribokinase</fullName>
        <shortName evidence="12">RK</shortName>
        <ecNumber evidence="2 12">2.7.1.15</ecNumber>
    </recommendedName>
</protein>
<evidence type="ECO:0000313" key="14">
    <source>
        <dbReference type="EMBL" id="HJG31354.1"/>
    </source>
</evidence>
<comment type="subcellular location">
    <subcellularLocation>
        <location evidence="12">Cytoplasm</location>
    </subcellularLocation>
</comment>
<evidence type="ECO:0000256" key="3">
    <source>
        <dbReference type="ARBA" id="ARBA00016943"/>
    </source>
</evidence>
<feature type="binding site" evidence="12">
    <location>
        <position position="255"/>
    </location>
    <ligand>
        <name>substrate</name>
    </ligand>
</feature>
<feature type="active site" description="Proton acceptor" evidence="12">
    <location>
        <position position="255"/>
    </location>
</feature>
<feature type="binding site" evidence="12">
    <location>
        <position position="285"/>
    </location>
    <ligand>
        <name>K(+)</name>
        <dbReference type="ChEBI" id="CHEBI:29103"/>
    </ligand>
</feature>
<keyword evidence="5 12" id="KW-0479">Metal-binding</keyword>
<feature type="binding site" evidence="12">
    <location>
        <position position="251"/>
    </location>
    <ligand>
        <name>K(+)</name>
        <dbReference type="ChEBI" id="CHEBI:29103"/>
    </ligand>
</feature>
<comment type="catalytic activity">
    <reaction evidence="12">
        <text>D-ribose + ATP = D-ribose 5-phosphate + ADP + H(+)</text>
        <dbReference type="Rhea" id="RHEA:13697"/>
        <dbReference type="ChEBI" id="CHEBI:15378"/>
        <dbReference type="ChEBI" id="CHEBI:30616"/>
        <dbReference type="ChEBI" id="CHEBI:47013"/>
        <dbReference type="ChEBI" id="CHEBI:78346"/>
        <dbReference type="ChEBI" id="CHEBI:456216"/>
        <dbReference type="EC" id="2.7.1.15"/>
    </reaction>
</comment>
<feature type="binding site" evidence="12">
    <location>
        <position position="249"/>
    </location>
    <ligand>
        <name>K(+)</name>
        <dbReference type="ChEBI" id="CHEBI:29103"/>
    </ligand>
</feature>
<sequence length="295" mass="29753">MGRVIVFGSLNMDLSIACERMPRAGETITGGDFLIGAGGKGANQASAAARMGAEVHMIGAVGADVFGGRLVEGLRADGVGCSHVTEAKGATTGVAVITRCEGDNRIVLDPGANHLLDADAVAGALDGLVGGDGAGSVFLVQLECDVAATLAALVCAHRLGMCTVFNPAPACELPVEVWRHVDVACLNETECEVITGTAPVDDESALHAMELMRAWGVRTVALTLGAKGSLVLGDGGLIRSVPPKVEVVDTTGAGDTYIGALVTGLAAGLPLEQIISRATEASALATTYLGARPPA</sequence>
<dbReference type="EMBL" id="DYVF01000049">
    <property type="protein sequence ID" value="HJG31354.1"/>
    <property type="molecule type" value="Genomic_DNA"/>
</dbReference>
<dbReference type="PANTHER" id="PTHR10584">
    <property type="entry name" value="SUGAR KINASE"/>
    <property type="match status" value="1"/>
</dbReference>
<keyword evidence="9 12" id="KW-0460">Magnesium</keyword>
<dbReference type="InterPro" id="IPR002139">
    <property type="entry name" value="Ribo/fructo_kinase"/>
</dbReference>
<comment type="pathway">
    <text evidence="12">Carbohydrate metabolism; D-ribose degradation; D-ribose 5-phosphate from beta-D-ribopyranose: step 2/2.</text>
</comment>
<evidence type="ECO:0000256" key="4">
    <source>
        <dbReference type="ARBA" id="ARBA00022679"/>
    </source>
</evidence>
<feature type="binding site" evidence="12">
    <location>
        <begin position="11"/>
        <end position="13"/>
    </location>
    <ligand>
        <name>substrate</name>
    </ligand>
</feature>
<feature type="binding site" evidence="12">
    <location>
        <position position="288"/>
    </location>
    <ligand>
        <name>K(+)</name>
        <dbReference type="ChEBI" id="CHEBI:29103"/>
    </ligand>
</feature>
<comment type="subunit">
    <text evidence="12">Homodimer.</text>
</comment>
<dbReference type="EC" id="2.7.1.15" evidence="2 12"/>
<accession>A0A921IRG8</accession>
<comment type="caution">
    <text evidence="12">Lacks conserved residue(s) required for the propagation of feature annotation.</text>
</comment>
<dbReference type="CDD" id="cd01174">
    <property type="entry name" value="ribokinase"/>
    <property type="match status" value="1"/>
</dbReference>
<dbReference type="PRINTS" id="PR00990">
    <property type="entry name" value="RIBOKINASE"/>
</dbReference>
<keyword evidence="6 12" id="KW-0547">Nucleotide-binding</keyword>
<feature type="binding site" evidence="12">
    <location>
        <begin position="223"/>
        <end position="228"/>
    </location>
    <ligand>
        <name>ATP</name>
        <dbReference type="ChEBI" id="CHEBI:30616"/>
    </ligand>
</feature>
<dbReference type="Pfam" id="PF00294">
    <property type="entry name" value="PfkB"/>
    <property type="match status" value="1"/>
</dbReference>
<reference evidence="14" key="2">
    <citation type="submission" date="2021-09" db="EMBL/GenBank/DDBJ databases">
        <authorList>
            <person name="Gilroy R."/>
        </authorList>
    </citation>
    <scope>NUCLEOTIDE SEQUENCE</scope>
    <source>
        <strain evidence="14">ChiGjej2B2-7701</strain>
    </source>
</reference>
<dbReference type="InterPro" id="IPR002173">
    <property type="entry name" value="Carboh/pur_kinase_PfkB_CS"/>
</dbReference>
<reference evidence="14" key="1">
    <citation type="journal article" date="2021" name="PeerJ">
        <title>Extensive microbial diversity within the chicken gut microbiome revealed by metagenomics and culture.</title>
        <authorList>
            <person name="Gilroy R."/>
            <person name="Ravi A."/>
            <person name="Getino M."/>
            <person name="Pursley I."/>
            <person name="Horton D.L."/>
            <person name="Alikhan N.F."/>
            <person name="Baker D."/>
            <person name="Gharbi K."/>
            <person name="Hall N."/>
            <person name="Watson M."/>
            <person name="Adriaenssens E.M."/>
            <person name="Foster-Nyarko E."/>
            <person name="Jarju S."/>
            <person name="Secka A."/>
            <person name="Antonio M."/>
            <person name="Oren A."/>
            <person name="Chaudhuri R.R."/>
            <person name="La Ragione R."/>
            <person name="Hildebrand F."/>
            <person name="Pallen M.J."/>
        </authorList>
    </citation>
    <scope>NUCLEOTIDE SEQUENCE</scope>
    <source>
        <strain evidence="14">ChiGjej2B2-7701</strain>
    </source>
</reference>